<proteinExistence type="predicted"/>
<dbReference type="PATRIC" id="fig|1813736.3.peg.5212"/>
<evidence type="ECO:0000313" key="4">
    <source>
        <dbReference type="Proteomes" id="UP000076079"/>
    </source>
</evidence>
<accession>A0A143PV87</accession>
<feature type="compositionally biased region" description="Low complexity" evidence="1">
    <location>
        <begin position="52"/>
        <end position="62"/>
    </location>
</feature>
<dbReference type="OrthoDB" id="9806641at2"/>
<sequence length="289" mass="30742" precursor="true">MTKHRALLTVLALVGPLALALGAQRLPSRLGGPVGPPPKPGTPAPNKPGAPAPAAATRPAGPEKVVPFKPGEMLTYDVSWSDTLTAGSATLTVRDKRTSFGSTAYYLVAEGQPTSLLSKLYAVYYKADTLVDAYTLFPQRGSVFSQENGRQRMKETKFDQAKRAATFQMRTATTMTQDQALPGPTHDGLSALTAMRTMTFAPGASSSFAVADSGYLYRVTLNVGAKETIPTGLGGLPAWKIVPAIRDSRGQVVGRGMAVWISDDARRLPVRIQAQLPVGTFVLTLKDAR</sequence>
<dbReference type="Proteomes" id="UP000076079">
    <property type="component" value="Chromosome"/>
</dbReference>
<evidence type="ECO:0000256" key="2">
    <source>
        <dbReference type="SAM" id="SignalP"/>
    </source>
</evidence>
<dbReference type="RefSeq" id="WP_110173222.1">
    <property type="nucleotide sequence ID" value="NZ_CP015136.1"/>
</dbReference>
<organism evidence="3 4">
    <name type="scientific">Luteitalea pratensis</name>
    <dbReference type="NCBI Taxonomy" id="1855912"/>
    <lineage>
        <taxon>Bacteria</taxon>
        <taxon>Pseudomonadati</taxon>
        <taxon>Acidobacteriota</taxon>
        <taxon>Vicinamibacteria</taxon>
        <taxon>Vicinamibacterales</taxon>
        <taxon>Vicinamibacteraceae</taxon>
        <taxon>Luteitalea</taxon>
    </lineage>
</organism>
<reference evidence="4" key="2">
    <citation type="submission" date="2016-04" db="EMBL/GenBank/DDBJ databases">
        <title>First Complete Genome Sequence of a Subdivision 6 Acidobacterium.</title>
        <authorList>
            <person name="Huang S."/>
            <person name="Vieira S."/>
            <person name="Bunk B."/>
            <person name="Riedel T."/>
            <person name="Sproeer C."/>
            <person name="Overmann J."/>
        </authorList>
    </citation>
    <scope>NUCLEOTIDE SEQUENCE [LARGE SCALE GENOMIC DNA]</scope>
    <source>
        <strain evidence="4">DSM 100886 HEG_-6_39</strain>
    </source>
</reference>
<dbReference type="AlphaFoldDB" id="A0A143PV87"/>
<feature type="compositionally biased region" description="Pro residues" evidence="1">
    <location>
        <begin position="34"/>
        <end position="51"/>
    </location>
</feature>
<protein>
    <recommendedName>
        <fullName evidence="5">DUF3108 domain-containing protein</fullName>
    </recommendedName>
</protein>
<evidence type="ECO:0000256" key="1">
    <source>
        <dbReference type="SAM" id="MobiDB-lite"/>
    </source>
</evidence>
<feature type="chain" id="PRO_5007512031" description="DUF3108 domain-containing protein" evidence="2">
    <location>
        <begin position="21"/>
        <end position="289"/>
    </location>
</feature>
<dbReference type="InterPro" id="IPR021457">
    <property type="entry name" value="DUF3108"/>
</dbReference>
<dbReference type="EMBL" id="CP015136">
    <property type="protein sequence ID" value="AMY11699.1"/>
    <property type="molecule type" value="Genomic_DNA"/>
</dbReference>
<evidence type="ECO:0008006" key="5">
    <source>
        <dbReference type="Google" id="ProtNLM"/>
    </source>
</evidence>
<feature type="signal peptide" evidence="2">
    <location>
        <begin position="1"/>
        <end position="20"/>
    </location>
</feature>
<gene>
    <name evidence="3" type="ORF">LuPra_04957</name>
</gene>
<keyword evidence="2" id="KW-0732">Signal</keyword>
<name>A0A143PV87_LUTPR</name>
<dbReference type="KEGG" id="abac:LuPra_04957"/>
<dbReference type="STRING" id="1855912.LuPra_04957"/>
<dbReference type="Pfam" id="PF11306">
    <property type="entry name" value="DUF3108"/>
    <property type="match status" value="1"/>
</dbReference>
<keyword evidence="4" id="KW-1185">Reference proteome</keyword>
<evidence type="ECO:0000313" key="3">
    <source>
        <dbReference type="EMBL" id="AMY11699.1"/>
    </source>
</evidence>
<feature type="region of interest" description="Disordered" evidence="1">
    <location>
        <begin position="29"/>
        <end position="64"/>
    </location>
</feature>
<reference evidence="3 4" key="1">
    <citation type="journal article" date="2016" name="Genome Announc.">
        <title>First Complete Genome Sequence of a Subdivision 6 Acidobacterium Strain.</title>
        <authorList>
            <person name="Huang S."/>
            <person name="Vieira S."/>
            <person name="Bunk B."/>
            <person name="Riedel T."/>
            <person name="Sproer C."/>
            <person name="Overmann J."/>
        </authorList>
    </citation>
    <scope>NUCLEOTIDE SEQUENCE [LARGE SCALE GENOMIC DNA]</scope>
    <source>
        <strain evidence="4">DSM 100886 HEG_-6_39</strain>
    </source>
</reference>